<name>A0A7K1KLV9_9BACT</name>
<reference evidence="1 2" key="1">
    <citation type="submission" date="2019-11" db="EMBL/GenBank/DDBJ databases">
        <title>Pseudodesulfovibrio alkaliphilus, sp. nov., an alkaliphilic sulfate-reducing bacteria from mud volcano of Taman peninsula, Russia.</title>
        <authorList>
            <person name="Frolova A."/>
            <person name="Merkel A.Y."/>
            <person name="Slobodkin A.I."/>
        </authorList>
    </citation>
    <scope>NUCLEOTIDE SEQUENCE [LARGE SCALE GENOMIC DNA]</scope>
    <source>
        <strain evidence="1 2">F-1</strain>
    </source>
</reference>
<dbReference type="Proteomes" id="UP000461162">
    <property type="component" value="Unassembled WGS sequence"/>
</dbReference>
<comment type="caution">
    <text evidence="1">The sequence shown here is derived from an EMBL/GenBank/DDBJ whole genome shotgun (WGS) entry which is preliminary data.</text>
</comment>
<proteinExistence type="predicted"/>
<organism evidence="1 2">
    <name type="scientific">Pseudodesulfovibrio alkaliphilus</name>
    <dbReference type="NCBI Taxonomy" id="2661613"/>
    <lineage>
        <taxon>Bacteria</taxon>
        <taxon>Pseudomonadati</taxon>
        <taxon>Thermodesulfobacteriota</taxon>
        <taxon>Desulfovibrionia</taxon>
        <taxon>Desulfovibrionales</taxon>
        <taxon>Desulfovibrionaceae</taxon>
    </lineage>
</organism>
<gene>
    <name evidence="1" type="ORF">GKC30_04455</name>
</gene>
<keyword evidence="2" id="KW-1185">Reference proteome</keyword>
<evidence type="ECO:0000313" key="1">
    <source>
        <dbReference type="EMBL" id="MUM76882.1"/>
    </source>
</evidence>
<dbReference type="AlphaFoldDB" id="A0A7K1KLV9"/>
<dbReference type="RefSeq" id="WP_155932530.1">
    <property type="nucleotide sequence ID" value="NZ_WODC01000002.1"/>
</dbReference>
<accession>A0A7K1KLV9</accession>
<evidence type="ECO:0000313" key="2">
    <source>
        <dbReference type="Proteomes" id="UP000461162"/>
    </source>
</evidence>
<protein>
    <recommendedName>
        <fullName evidence="3">DUF429 domain-containing protein</fullName>
    </recommendedName>
</protein>
<sequence>MATAYVLAIDVGKAENLGWADSEGNRGGYTTLEEQLAYAGAKLADGQPVALGFEAPIWVPLRDDLTTFNKSRGDLESSLNRPWSASAGCTVTAQALALMPLCLNVLKSALNGDIPATTVPATWFRDGGLLVWEAFVSGKHKGNDHADDADLAVKAFMDRGDRLDSDIPDQPAFSMAAAALLATKWAVRSEELTAPSIVISPE</sequence>
<evidence type="ECO:0008006" key="3">
    <source>
        <dbReference type="Google" id="ProtNLM"/>
    </source>
</evidence>
<dbReference type="EMBL" id="WODC01000002">
    <property type="protein sequence ID" value="MUM76882.1"/>
    <property type="molecule type" value="Genomic_DNA"/>
</dbReference>